<name>A0ACC0MHY7_RHOML</name>
<comment type="caution">
    <text evidence="1">The sequence shown here is derived from an EMBL/GenBank/DDBJ whole genome shotgun (WGS) entry which is preliminary data.</text>
</comment>
<dbReference type="Proteomes" id="UP001062846">
    <property type="component" value="Chromosome 9"/>
</dbReference>
<keyword evidence="2" id="KW-1185">Reference proteome</keyword>
<proteinExistence type="predicted"/>
<organism evidence="1 2">
    <name type="scientific">Rhododendron molle</name>
    <name type="common">Chinese azalea</name>
    <name type="synonym">Azalea mollis</name>
    <dbReference type="NCBI Taxonomy" id="49168"/>
    <lineage>
        <taxon>Eukaryota</taxon>
        <taxon>Viridiplantae</taxon>
        <taxon>Streptophyta</taxon>
        <taxon>Embryophyta</taxon>
        <taxon>Tracheophyta</taxon>
        <taxon>Spermatophyta</taxon>
        <taxon>Magnoliopsida</taxon>
        <taxon>eudicotyledons</taxon>
        <taxon>Gunneridae</taxon>
        <taxon>Pentapetalae</taxon>
        <taxon>asterids</taxon>
        <taxon>Ericales</taxon>
        <taxon>Ericaceae</taxon>
        <taxon>Ericoideae</taxon>
        <taxon>Rhodoreae</taxon>
        <taxon>Rhododendron</taxon>
    </lineage>
</organism>
<gene>
    <name evidence="1" type="ORF">RHMOL_Rhmol09G0236500</name>
</gene>
<evidence type="ECO:0000313" key="2">
    <source>
        <dbReference type="Proteomes" id="UP001062846"/>
    </source>
</evidence>
<sequence length="386" mass="42066">MASSTHKHHHHHHHLPTPHPTTAAPPPTPSTQHPNTRSTSDTADADALSLLLHRLPPTLSLPARLSPRPKATLSPPLITTLSLQNPDSLSSLLSASSQHGFFQLTNHSVLPHLARSAESDSLSLFTLPRNQKRLHFPQNWPLGFDCDDEEDEDNGTESFCFDSTCSTESTELSLASLGEFTREMEKVGLEVVEALSCAVGFGNPLRDDPTRVCSLMWVSEGSAGDEPVGSGKFYPYVVGLHYQIRCQGYSLLADSGSVSVSPQVDSILVTLGDIAQVWSNGKTKKVRGRPIPCLENGGKDARCISMSLLVTLPLEATVSPLLIPRSTPADAKDSPVDHNEDGGSSSSTDTLIESTRAFNSFCFEDYAWRVYHERLPSKDPLDRYHV</sequence>
<protein>
    <submittedName>
        <fullName evidence="1">Uncharacterized protein</fullName>
    </submittedName>
</protein>
<dbReference type="EMBL" id="CM046396">
    <property type="protein sequence ID" value="KAI8540107.1"/>
    <property type="molecule type" value="Genomic_DNA"/>
</dbReference>
<accession>A0ACC0MHY7</accession>
<reference evidence="1" key="1">
    <citation type="submission" date="2022-02" db="EMBL/GenBank/DDBJ databases">
        <title>Plant Genome Project.</title>
        <authorList>
            <person name="Zhang R.-G."/>
        </authorList>
    </citation>
    <scope>NUCLEOTIDE SEQUENCE</scope>
    <source>
        <strain evidence="1">AT1</strain>
    </source>
</reference>
<evidence type="ECO:0000313" key="1">
    <source>
        <dbReference type="EMBL" id="KAI8540107.1"/>
    </source>
</evidence>